<accession>A0A2S4KY98</accession>
<dbReference type="Proteomes" id="UP000237481">
    <property type="component" value="Unassembled WGS sequence"/>
</dbReference>
<sequence length="394" mass="42840">MHDNAGPSVRSSATSNKAIVKGFGDMPPHLVSPGASQSRFRSAVRLPRPRVNGHLFAATRTAPQVGTSESNARMSTVSEAAAAQARSRCLYVAAATAHDACPLQRLPQRCFSAGVYAPLQRQRLGPWNQCPTGDNTPARQNVEWLMRAAVQYKALGPQHTYTSGVLRLLSCNARAGAWPCRVRRGRDQTRHRRPRPRRRRQLHFMADPGSQTPGLARMVPAPMPAPGPGCISKTSSSPRLASYECSYSYSTVFLAVPTTCPCRAPTRSHHDDAVLAVARTTASPDSRFPSRWRPPAQAPAMKTASAPGQVPAPQARPDTTLPYGVHSPQSPHPPPSHRACAVGRQVEKATRQTAIPWPNYQHIHPILHVCFVHTHPRSRPLLSLLIPSPLISGL</sequence>
<dbReference type="AlphaFoldDB" id="A0A2S4KY98"/>
<gene>
    <name evidence="2" type="ORF">TPAR_04643</name>
</gene>
<proteinExistence type="predicted"/>
<evidence type="ECO:0000256" key="1">
    <source>
        <dbReference type="SAM" id="MobiDB-lite"/>
    </source>
</evidence>
<feature type="region of interest" description="Disordered" evidence="1">
    <location>
        <begin position="19"/>
        <end position="41"/>
    </location>
</feature>
<feature type="region of interest" description="Disordered" evidence="1">
    <location>
        <begin position="280"/>
        <end position="317"/>
    </location>
</feature>
<reference evidence="2 3" key="1">
    <citation type="submission" date="2018-01" db="EMBL/GenBank/DDBJ databases">
        <title>Harnessing the power of phylogenomics to disentangle the directionality and signatures of interkingdom host jumping in the parasitic fungal genus Tolypocladium.</title>
        <authorList>
            <person name="Quandt C.A."/>
            <person name="Patterson W."/>
            <person name="Spatafora J.W."/>
        </authorList>
    </citation>
    <scope>NUCLEOTIDE SEQUENCE [LARGE SCALE GENOMIC DNA]</scope>
    <source>
        <strain evidence="2 3">NRBC 100945</strain>
    </source>
</reference>
<organism evidence="2 3">
    <name type="scientific">Tolypocladium paradoxum</name>
    <dbReference type="NCBI Taxonomy" id="94208"/>
    <lineage>
        <taxon>Eukaryota</taxon>
        <taxon>Fungi</taxon>
        <taxon>Dikarya</taxon>
        <taxon>Ascomycota</taxon>
        <taxon>Pezizomycotina</taxon>
        <taxon>Sordariomycetes</taxon>
        <taxon>Hypocreomycetidae</taxon>
        <taxon>Hypocreales</taxon>
        <taxon>Ophiocordycipitaceae</taxon>
        <taxon>Tolypocladium</taxon>
    </lineage>
</organism>
<dbReference type="EMBL" id="PKSG01000464">
    <property type="protein sequence ID" value="POR35164.1"/>
    <property type="molecule type" value="Genomic_DNA"/>
</dbReference>
<comment type="caution">
    <text evidence="2">The sequence shown here is derived from an EMBL/GenBank/DDBJ whole genome shotgun (WGS) entry which is preliminary data.</text>
</comment>
<evidence type="ECO:0000313" key="2">
    <source>
        <dbReference type="EMBL" id="POR35164.1"/>
    </source>
</evidence>
<name>A0A2S4KY98_9HYPO</name>
<dbReference type="OrthoDB" id="10658140at2759"/>
<evidence type="ECO:0000313" key="3">
    <source>
        <dbReference type="Proteomes" id="UP000237481"/>
    </source>
</evidence>
<keyword evidence="3" id="KW-1185">Reference proteome</keyword>
<protein>
    <submittedName>
        <fullName evidence="2">Uncharacterized protein</fullName>
    </submittedName>
</protein>